<keyword evidence="3" id="KW-1185">Reference proteome</keyword>
<protein>
    <recommendedName>
        <fullName evidence="4">Large polyvalent protein associated domain-containing protein</fullName>
    </recommendedName>
</protein>
<proteinExistence type="predicted"/>
<gene>
    <name evidence="2" type="ORF">PDM29_20985</name>
</gene>
<geneLocation type="plasmid" evidence="2 3">
    <name>pST01</name>
</geneLocation>
<evidence type="ECO:0000313" key="2">
    <source>
        <dbReference type="EMBL" id="WNH54822.1"/>
    </source>
</evidence>
<evidence type="ECO:0000256" key="1">
    <source>
        <dbReference type="SAM" id="MobiDB-lite"/>
    </source>
</evidence>
<organism evidence="2 3">
    <name type="scientific">Stenotrophomonas oahuensis</name>
    <dbReference type="NCBI Taxonomy" id="3003271"/>
    <lineage>
        <taxon>Bacteria</taxon>
        <taxon>Pseudomonadati</taxon>
        <taxon>Pseudomonadota</taxon>
        <taxon>Gammaproteobacteria</taxon>
        <taxon>Lysobacterales</taxon>
        <taxon>Lysobacteraceae</taxon>
        <taxon>Stenotrophomonas</taxon>
    </lineage>
</organism>
<sequence length="98" mass="10560">MTLRHITNNSNSEKPASESSTAAGFHIVGRYRNSDGSLGVEIRVNACREGAGNLSYIGAWGTGRPVNRDGMKQMLRIMLSAHRGAIAEIPFGNMEARA</sequence>
<keyword evidence="2" id="KW-0614">Plasmid</keyword>
<accession>A0ABY9YV79</accession>
<feature type="region of interest" description="Disordered" evidence="1">
    <location>
        <begin position="1"/>
        <end position="22"/>
    </location>
</feature>
<dbReference type="RefSeq" id="WP_311193900.1">
    <property type="nucleotide sequence ID" value="NZ_CP115542.1"/>
</dbReference>
<reference evidence="2 3" key="1">
    <citation type="submission" date="2022-12" db="EMBL/GenBank/DDBJ databases">
        <title>Two new species, Stenotrophomonas aracearum and Stenotrophomonas oahuensis, isolated from Anthurium (Araceae family) in Hawaii.</title>
        <authorList>
            <person name="Chunag S.C."/>
            <person name="Dobhal S."/>
            <person name="Alvarez A."/>
            <person name="Arif M."/>
        </authorList>
    </citation>
    <scope>NUCLEOTIDE SEQUENCE [LARGE SCALE GENOMIC DNA]</scope>
    <source>
        <strain evidence="2 3">A5586</strain>
        <plasmid evidence="2 3">pST01</plasmid>
    </source>
</reference>
<evidence type="ECO:0000313" key="3">
    <source>
        <dbReference type="Proteomes" id="UP001302072"/>
    </source>
</evidence>
<evidence type="ECO:0008006" key="4">
    <source>
        <dbReference type="Google" id="ProtNLM"/>
    </source>
</evidence>
<dbReference type="Proteomes" id="UP001302072">
    <property type="component" value="Plasmid pST01"/>
</dbReference>
<name>A0ABY9YV79_9GAMM</name>
<dbReference type="EMBL" id="CP115542">
    <property type="protein sequence ID" value="WNH54822.1"/>
    <property type="molecule type" value="Genomic_DNA"/>
</dbReference>